<proteinExistence type="predicted"/>
<organism evidence="1 2">
    <name type="scientific">Drechslerella dactyloides</name>
    <name type="common">Nematode-trapping fungus</name>
    <name type="synonym">Arthrobotrys dactyloides</name>
    <dbReference type="NCBI Taxonomy" id="74499"/>
    <lineage>
        <taxon>Eukaryota</taxon>
        <taxon>Fungi</taxon>
        <taxon>Dikarya</taxon>
        <taxon>Ascomycota</taxon>
        <taxon>Pezizomycotina</taxon>
        <taxon>Orbiliomycetes</taxon>
        <taxon>Orbiliales</taxon>
        <taxon>Orbiliaceae</taxon>
        <taxon>Drechslerella</taxon>
    </lineage>
</organism>
<comment type="caution">
    <text evidence="1">The sequence shown here is derived from an EMBL/GenBank/DDBJ whole genome shotgun (WGS) entry which is preliminary data.</text>
</comment>
<evidence type="ECO:0000313" key="1">
    <source>
        <dbReference type="EMBL" id="KAJ6260442.1"/>
    </source>
</evidence>
<keyword evidence="2" id="KW-1185">Reference proteome</keyword>
<dbReference type="EMBL" id="JAQGDS010000005">
    <property type="protein sequence ID" value="KAJ6260442.1"/>
    <property type="molecule type" value="Genomic_DNA"/>
</dbReference>
<evidence type="ECO:0000313" key="2">
    <source>
        <dbReference type="Proteomes" id="UP001221413"/>
    </source>
</evidence>
<dbReference type="AlphaFoldDB" id="A0AAD6J1Q7"/>
<dbReference type="PROSITE" id="PS51257">
    <property type="entry name" value="PROKAR_LIPOPROTEIN"/>
    <property type="match status" value="1"/>
</dbReference>
<gene>
    <name evidence="1" type="ORF">Dda_4668</name>
</gene>
<reference evidence="1" key="1">
    <citation type="submission" date="2023-01" db="EMBL/GenBank/DDBJ databases">
        <title>The chitinases involved in constricting ring structure development in the nematode-trapping fungus Drechslerella dactyloides.</title>
        <authorList>
            <person name="Wang R."/>
            <person name="Zhang L."/>
            <person name="Tang P."/>
            <person name="Li S."/>
            <person name="Liang L."/>
        </authorList>
    </citation>
    <scope>NUCLEOTIDE SEQUENCE</scope>
    <source>
        <strain evidence="1">YMF1.00031</strain>
    </source>
</reference>
<accession>A0AAD6J1Q7</accession>
<dbReference type="Proteomes" id="UP001221413">
    <property type="component" value="Unassembled WGS sequence"/>
</dbReference>
<protein>
    <submittedName>
        <fullName evidence="1">Uncharacterized protein</fullName>
    </submittedName>
</protein>
<sequence>MAECKHGPELDGMFLEAATTPTSLWSSCSWYGGYFWKLIGCPVLLRICTLDFIPDSTVFEVNVSDF</sequence>
<name>A0AAD6J1Q7_DREDA</name>